<dbReference type="PANTHER" id="PTHR43328:SF1">
    <property type="entry name" value="N-ACETYLTRANSFERASE DOMAIN-CONTAINING PROTEIN"/>
    <property type="match status" value="1"/>
</dbReference>
<dbReference type="AlphaFoldDB" id="A0A163PXD5"/>
<dbReference type="SUPFAM" id="SSF55729">
    <property type="entry name" value="Acyl-CoA N-acyltransferases (Nat)"/>
    <property type="match status" value="1"/>
</dbReference>
<dbReference type="STRING" id="43678.OJAG_39250"/>
<organism evidence="2 3">
    <name type="scientific">Oerskovia enterophila</name>
    <dbReference type="NCBI Taxonomy" id="43678"/>
    <lineage>
        <taxon>Bacteria</taxon>
        <taxon>Bacillati</taxon>
        <taxon>Actinomycetota</taxon>
        <taxon>Actinomycetes</taxon>
        <taxon>Micrococcales</taxon>
        <taxon>Cellulomonadaceae</taxon>
        <taxon>Oerskovia</taxon>
    </lineage>
</organism>
<evidence type="ECO:0000313" key="3">
    <source>
        <dbReference type="Proteomes" id="UP000076447"/>
    </source>
</evidence>
<dbReference type="PANTHER" id="PTHR43328">
    <property type="entry name" value="ACETYLTRANSFERASE-RELATED"/>
    <property type="match status" value="1"/>
</dbReference>
<dbReference type="InterPro" id="IPR016181">
    <property type="entry name" value="Acyl_CoA_acyltransferase"/>
</dbReference>
<dbReference type="RefSeq" id="WP_068710300.1">
    <property type="nucleotide sequence ID" value="NZ_JBIVFZ010000002.1"/>
</dbReference>
<accession>A0A163PXD5</accession>
<protein>
    <submittedName>
        <fullName evidence="2">Acetyltransferase (GNAT) family protein</fullName>
    </submittedName>
</protein>
<evidence type="ECO:0000259" key="1">
    <source>
        <dbReference type="PROSITE" id="PS51186"/>
    </source>
</evidence>
<feature type="domain" description="N-acetyltransferase" evidence="1">
    <location>
        <begin position="9"/>
        <end position="163"/>
    </location>
</feature>
<dbReference type="EMBL" id="LRIE01000085">
    <property type="protein sequence ID" value="KZM33605.1"/>
    <property type="molecule type" value="Genomic_DNA"/>
</dbReference>
<dbReference type="InterPro" id="IPR000182">
    <property type="entry name" value="GNAT_dom"/>
</dbReference>
<dbReference type="Gene3D" id="3.40.630.30">
    <property type="match status" value="1"/>
</dbReference>
<dbReference type="Proteomes" id="UP000076447">
    <property type="component" value="Unassembled WGS sequence"/>
</dbReference>
<reference evidence="2 3" key="1">
    <citation type="submission" date="2016-01" db="EMBL/GenBank/DDBJ databases">
        <title>Genome sequence of Oerskovia enterophila VJag, an agar and cellulose degrading bacterium.</title>
        <authorList>
            <person name="Poehlein A."/>
            <person name="Jag V."/>
            <person name="Bengelsdorf F."/>
            <person name="Duerre P."/>
            <person name="Daniel R."/>
        </authorList>
    </citation>
    <scope>NUCLEOTIDE SEQUENCE [LARGE SCALE GENOMIC DNA]</scope>
    <source>
        <strain evidence="2 3">VJag</strain>
    </source>
</reference>
<dbReference type="Pfam" id="PF13302">
    <property type="entry name" value="Acetyltransf_3"/>
    <property type="match status" value="1"/>
</dbReference>
<dbReference type="GO" id="GO:0016747">
    <property type="term" value="F:acyltransferase activity, transferring groups other than amino-acyl groups"/>
    <property type="evidence" value="ECO:0007669"/>
    <property type="project" value="InterPro"/>
</dbReference>
<comment type="caution">
    <text evidence="2">The sequence shown here is derived from an EMBL/GenBank/DDBJ whole genome shotgun (WGS) entry which is preliminary data.</text>
</comment>
<dbReference type="PROSITE" id="PS51186">
    <property type="entry name" value="GNAT"/>
    <property type="match status" value="1"/>
</dbReference>
<sequence length="163" mass="17714">MADDPARKVSLRTLREDDLPTLFEIQLDARAQHLAAFTDATAGDRDAYLAKFRRILADAAIVSRVVEVDGVVVGSAAVFPIEGDTEVTYWIQRDWWGRGVASAALAALLAEVPARPLQARVAEDNLGSLRVLERNGFVRVGSEDSFAPARDATITELILELPA</sequence>
<proteinExistence type="predicted"/>
<name>A0A163PXD5_9CELL</name>
<gene>
    <name evidence="2" type="ORF">OJAG_39250</name>
</gene>
<dbReference type="PATRIC" id="fig|43678.3.peg.4099"/>
<evidence type="ECO:0000313" key="2">
    <source>
        <dbReference type="EMBL" id="KZM33605.1"/>
    </source>
</evidence>
<keyword evidence="2" id="KW-0808">Transferase</keyword>